<dbReference type="Gene3D" id="2.60.120.1030">
    <property type="entry name" value="Clp1, DNA binding domain"/>
    <property type="match status" value="1"/>
</dbReference>
<evidence type="ECO:0000256" key="2">
    <source>
        <dbReference type="ARBA" id="ARBA00019824"/>
    </source>
</evidence>
<dbReference type="VEuPathDB" id="MicrosporidiaDB:EDEG_01049"/>
<dbReference type="OrthoDB" id="258143at2759"/>
<dbReference type="InterPro" id="IPR010655">
    <property type="entry name" value="Clp1_C"/>
</dbReference>
<dbReference type="InterPro" id="IPR038239">
    <property type="entry name" value="Clp1_N_sf"/>
</dbReference>
<evidence type="ECO:0000259" key="6">
    <source>
        <dbReference type="Pfam" id="PF16573"/>
    </source>
</evidence>
<feature type="domain" description="Clp1 C-terminal" evidence="5">
    <location>
        <begin position="281"/>
        <end position="369"/>
    </location>
</feature>
<dbReference type="InterPro" id="IPR032319">
    <property type="entry name" value="CLP1_P"/>
</dbReference>
<keyword evidence="4" id="KW-0067">ATP-binding</keyword>
<gene>
    <name evidence="8" type="ORF">EDEG_01049</name>
</gene>
<dbReference type="GO" id="GO:0005524">
    <property type="term" value="F:ATP binding"/>
    <property type="evidence" value="ECO:0007669"/>
    <property type="project" value="UniProtKB-KW"/>
</dbReference>
<dbReference type="Proteomes" id="UP000003163">
    <property type="component" value="Unassembled WGS sequence"/>
</dbReference>
<evidence type="ECO:0000256" key="1">
    <source>
        <dbReference type="ARBA" id="ARBA00018706"/>
    </source>
</evidence>
<organism evidence="8 9">
    <name type="scientific">Edhazardia aedis (strain USNM 41457)</name>
    <name type="common">Microsporidian parasite</name>
    <dbReference type="NCBI Taxonomy" id="1003232"/>
    <lineage>
        <taxon>Eukaryota</taxon>
        <taxon>Fungi</taxon>
        <taxon>Fungi incertae sedis</taxon>
        <taxon>Microsporidia</taxon>
        <taxon>Edhazardia</taxon>
    </lineage>
</organism>
<dbReference type="InterPro" id="IPR045116">
    <property type="entry name" value="Clp1/Grc3"/>
</dbReference>
<keyword evidence="9" id="KW-1185">Reference proteome</keyword>
<evidence type="ECO:0000259" key="5">
    <source>
        <dbReference type="Pfam" id="PF06807"/>
    </source>
</evidence>
<dbReference type="InterPro" id="IPR027417">
    <property type="entry name" value="P-loop_NTPase"/>
</dbReference>
<dbReference type="OMA" id="WITFPPL"/>
<dbReference type="HOGENOM" id="CLU_018195_1_1_1"/>
<sequence>MQTELLKHHEFRFEVSDKPVKIRVVKGHCEIKGEEMILGKCYRFLDCKTFLFAHEDSVLEIEGDFDASYETDNTNVLQLLRFFIKINGIKKEANFKFAQNDNTNIFEQKTFTVLGQGKSTFVQTLANYLIRYNKKVLITELNPSTGFLLFPGCISSVLVQKLIDAAGENKFENMITFFYGSSNISYNPDFYSEILKNLNEILGKKDFDFHFIIGDEKIVERCCDLENLNGCKIVLKDEKLFSKIIGNKILITNGAYEAKDKGIKFFSAKEFTTYNIKMWTKVVRIGEEFVAPETALPIGSERKTEKNTVLESKPRKNMILGASYAEEESEVVTAPIKGFVLVNEVGDGFVKVHSPQPNLKSKFLLQGEISLS</sequence>
<dbReference type="Gene3D" id="2.40.30.330">
    <property type="entry name" value="Pre-mRNA cleavage complex subunit Clp1, C-terminal domain"/>
    <property type="match status" value="1"/>
</dbReference>
<dbReference type="GO" id="GO:0005634">
    <property type="term" value="C:nucleus"/>
    <property type="evidence" value="ECO:0007669"/>
    <property type="project" value="TreeGrafter"/>
</dbReference>
<dbReference type="Pfam" id="PF16575">
    <property type="entry name" value="CLP1_P"/>
    <property type="match status" value="1"/>
</dbReference>
<dbReference type="GO" id="GO:0006388">
    <property type="term" value="P:tRNA splicing, via endonucleolytic cleavage and ligation"/>
    <property type="evidence" value="ECO:0007669"/>
    <property type="project" value="TreeGrafter"/>
</dbReference>
<evidence type="ECO:0000313" key="9">
    <source>
        <dbReference type="Proteomes" id="UP000003163"/>
    </source>
</evidence>
<dbReference type="Gene3D" id="3.40.50.300">
    <property type="entry name" value="P-loop containing nucleotide triphosphate hydrolases"/>
    <property type="match status" value="1"/>
</dbReference>
<keyword evidence="3" id="KW-0547">Nucleotide-binding</keyword>
<dbReference type="GO" id="GO:0031124">
    <property type="term" value="P:mRNA 3'-end processing"/>
    <property type="evidence" value="ECO:0007669"/>
    <property type="project" value="InterPro"/>
</dbReference>
<evidence type="ECO:0000259" key="7">
    <source>
        <dbReference type="Pfam" id="PF16575"/>
    </source>
</evidence>
<dbReference type="InParanoid" id="J9DB91"/>
<reference evidence="9" key="2">
    <citation type="submission" date="2015-07" db="EMBL/GenBank/DDBJ databases">
        <title>Contrasting host-pathogen interactions and genome evolution in two generalist and specialist microsporidian pathogens of mosquitoes.</title>
        <authorList>
            <consortium name="The Broad Institute Genomics Platform"/>
            <consortium name="The Broad Institute Genome Sequencing Center for Infectious Disease"/>
            <person name="Cuomo C.A."/>
            <person name="Sanscrainte N.D."/>
            <person name="Goldberg J.M."/>
            <person name="Heiman D."/>
            <person name="Young S."/>
            <person name="Zeng Q."/>
            <person name="Becnel J.J."/>
            <person name="Birren B.W."/>
        </authorList>
    </citation>
    <scope>NUCLEOTIDE SEQUENCE [LARGE SCALE GENOMIC DNA]</scope>
    <source>
        <strain evidence="9">USNM 41457</strain>
    </source>
</reference>
<evidence type="ECO:0000256" key="3">
    <source>
        <dbReference type="ARBA" id="ARBA00022741"/>
    </source>
</evidence>
<accession>J9DB91</accession>
<dbReference type="InterPro" id="IPR032324">
    <property type="entry name" value="Clp1_N"/>
</dbReference>
<reference evidence="8 9" key="1">
    <citation type="submission" date="2011-08" db="EMBL/GenBank/DDBJ databases">
        <authorList>
            <person name="Liu Z.J."/>
            <person name="Shi F.L."/>
            <person name="Lu J.Q."/>
            <person name="Li M."/>
            <person name="Wang Z.L."/>
        </authorList>
    </citation>
    <scope>NUCLEOTIDE SEQUENCE [LARGE SCALE GENOMIC DNA]</scope>
    <source>
        <strain evidence="8 9">USNM 41457</strain>
    </source>
</reference>
<proteinExistence type="predicted"/>
<dbReference type="PANTHER" id="PTHR12755:SF6">
    <property type="entry name" value="POLYRIBONUCLEOTIDE 5'-HYDROXYL-KINASE CLP1"/>
    <property type="match status" value="1"/>
</dbReference>
<dbReference type="EMBL" id="AFBI03000014">
    <property type="protein sequence ID" value="EJW04759.1"/>
    <property type="molecule type" value="Genomic_DNA"/>
</dbReference>
<feature type="domain" description="Clp1 N-terminal" evidence="6">
    <location>
        <begin position="5"/>
        <end position="92"/>
    </location>
</feature>
<evidence type="ECO:0000313" key="8">
    <source>
        <dbReference type="EMBL" id="EJW04759.1"/>
    </source>
</evidence>
<comment type="caution">
    <text evidence="8">The sequence shown here is derived from an EMBL/GenBank/DDBJ whole genome shotgun (WGS) entry which is preliminary data.</text>
</comment>
<evidence type="ECO:0000256" key="4">
    <source>
        <dbReference type="ARBA" id="ARBA00022840"/>
    </source>
</evidence>
<name>J9DB91_EDHAE</name>
<dbReference type="Pfam" id="PF16573">
    <property type="entry name" value="CLP1_N"/>
    <property type="match status" value="1"/>
</dbReference>
<dbReference type="PANTHER" id="PTHR12755">
    <property type="entry name" value="CLEAVAGE/POLYADENYLATION FACTOR IA SUBUNIT CLP1P"/>
    <property type="match status" value="1"/>
</dbReference>
<protein>
    <recommendedName>
        <fullName evidence="2">Polynucleotide 5'-hydroxyl-kinase GRC3</fullName>
    </recommendedName>
    <alternativeName>
        <fullName evidence="1">Polynucleotide 5'-hydroxyl-kinase grc3</fullName>
    </alternativeName>
</protein>
<dbReference type="AlphaFoldDB" id="J9DB91"/>
<dbReference type="STRING" id="1003232.J9DB91"/>
<feature type="domain" description="Clp1 P-loop" evidence="7">
    <location>
        <begin position="117"/>
        <end position="203"/>
    </location>
</feature>
<dbReference type="InterPro" id="IPR038238">
    <property type="entry name" value="Clp1_C_sf"/>
</dbReference>
<dbReference type="GO" id="GO:0051731">
    <property type="term" value="F:polynucleotide 5'-hydroxyl-kinase activity"/>
    <property type="evidence" value="ECO:0007669"/>
    <property type="project" value="InterPro"/>
</dbReference>
<dbReference type="Pfam" id="PF06807">
    <property type="entry name" value="Clp1"/>
    <property type="match status" value="1"/>
</dbReference>